<keyword evidence="2" id="KW-0732">Signal</keyword>
<sequence precursor="true">MWAKWRMACILACFSYSAVSAVAAGVMFRPTGRVAHALGLFLVAGLGVVDPAVGGAGAVVLRACGYAMHVLGWVFVLSLWRRLRAGG</sequence>
<feature type="signal peptide" evidence="2">
    <location>
        <begin position="1"/>
        <end position="23"/>
    </location>
</feature>
<evidence type="ECO:0000256" key="2">
    <source>
        <dbReference type="SAM" id="SignalP"/>
    </source>
</evidence>
<organism evidence="3 4">
    <name type="scientific">Posidoniimonas corsicana</name>
    <dbReference type="NCBI Taxonomy" id="1938618"/>
    <lineage>
        <taxon>Bacteria</taxon>
        <taxon>Pseudomonadati</taxon>
        <taxon>Planctomycetota</taxon>
        <taxon>Planctomycetia</taxon>
        <taxon>Pirellulales</taxon>
        <taxon>Lacipirellulaceae</taxon>
        <taxon>Posidoniimonas</taxon>
    </lineage>
</organism>
<dbReference type="AlphaFoldDB" id="A0A5C5V3B8"/>
<evidence type="ECO:0000313" key="4">
    <source>
        <dbReference type="Proteomes" id="UP000316714"/>
    </source>
</evidence>
<keyword evidence="1" id="KW-0812">Transmembrane</keyword>
<reference evidence="3 4" key="1">
    <citation type="submission" date="2019-02" db="EMBL/GenBank/DDBJ databases">
        <title>Deep-cultivation of Planctomycetes and their phenomic and genomic characterization uncovers novel biology.</title>
        <authorList>
            <person name="Wiegand S."/>
            <person name="Jogler M."/>
            <person name="Boedeker C."/>
            <person name="Pinto D."/>
            <person name="Vollmers J."/>
            <person name="Rivas-Marin E."/>
            <person name="Kohn T."/>
            <person name="Peeters S.H."/>
            <person name="Heuer A."/>
            <person name="Rast P."/>
            <person name="Oberbeckmann S."/>
            <person name="Bunk B."/>
            <person name="Jeske O."/>
            <person name="Meyerdierks A."/>
            <person name="Storesund J.E."/>
            <person name="Kallscheuer N."/>
            <person name="Luecker S."/>
            <person name="Lage O.M."/>
            <person name="Pohl T."/>
            <person name="Merkel B.J."/>
            <person name="Hornburger P."/>
            <person name="Mueller R.-W."/>
            <person name="Bruemmer F."/>
            <person name="Labrenz M."/>
            <person name="Spormann A.M."/>
            <person name="Op Den Camp H."/>
            <person name="Overmann J."/>
            <person name="Amann R."/>
            <person name="Jetten M.S.M."/>
            <person name="Mascher T."/>
            <person name="Medema M.H."/>
            <person name="Devos D.P."/>
            <person name="Kaster A.-K."/>
            <person name="Ovreas L."/>
            <person name="Rohde M."/>
            <person name="Galperin M.Y."/>
            <person name="Jogler C."/>
        </authorList>
    </citation>
    <scope>NUCLEOTIDE SEQUENCE [LARGE SCALE GENOMIC DNA]</scope>
    <source>
        <strain evidence="3 4">KOR34</strain>
    </source>
</reference>
<name>A0A5C5V3B8_9BACT</name>
<keyword evidence="1" id="KW-1133">Transmembrane helix</keyword>
<evidence type="ECO:0008006" key="5">
    <source>
        <dbReference type="Google" id="ProtNLM"/>
    </source>
</evidence>
<keyword evidence="4" id="KW-1185">Reference proteome</keyword>
<protein>
    <recommendedName>
        <fullName evidence="5">YhhN-like protein</fullName>
    </recommendedName>
</protein>
<feature type="transmembrane region" description="Helical" evidence="1">
    <location>
        <begin position="34"/>
        <end position="53"/>
    </location>
</feature>
<evidence type="ECO:0000313" key="3">
    <source>
        <dbReference type="EMBL" id="TWT32510.1"/>
    </source>
</evidence>
<keyword evidence="1" id="KW-0472">Membrane</keyword>
<feature type="chain" id="PRO_5023027910" description="YhhN-like protein" evidence="2">
    <location>
        <begin position="24"/>
        <end position="87"/>
    </location>
</feature>
<dbReference type="Proteomes" id="UP000316714">
    <property type="component" value="Unassembled WGS sequence"/>
</dbReference>
<evidence type="ECO:0000256" key="1">
    <source>
        <dbReference type="SAM" id="Phobius"/>
    </source>
</evidence>
<gene>
    <name evidence="3" type="ORF">KOR34_42730</name>
</gene>
<proteinExistence type="predicted"/>
<accession>A0A5C5V3B8</accession>
<comment type="caution">
    <text evidence="3">The sequence shown here is derived from an EMBL/GenBank/DDBJ whole genome shotgun (WGS) entry which is preliminary data.</text>
</comment>
<dbReference type="EMBL" id="SIHJ01000003">
    <property type="protein sequence ID" value="TWT32510.1"/>
    <property type="molecule type" value="Genomic_DNA"/>
</dbReference>